<dbReference type="SMART" id="SM00418">
    <property type="entry name" value="HTH_ARSR"/>
    <property type="match status" value="1"/>
</dbReference>
<comment type="caution">
    <text evidence="3">The sequence shown here is derived from an EMBL/GenBank/DDBJ whole genome shotgun (WGS) entry which is preliminary data.</text>
</comment>
<protein>
    <submittedName>
        <fullName evidence="3">Protein-tyrosine-phosphatase</fullName>
    </submittedName>
</protein>
<dbReference type="Pfam" id="PF12840">
    <property type="entry name" value="HTH_20"/>
    <property type="match status" value="1"/>
</dbReference>
<dbReference type="CDD" id="cd16345">
    <property type="entry name" value="LMWP_ArsC"/>
    <property type="match status" value="1"/>
</dbReference>
<keyword evidence="4" id="KW-1185">Reference proteome</keyword>
<evidence type="ECO:0000259" key="2">
    <source>
        <dbReference type="PROSITE" id="PS50987"/>
    </source>
</evidence>
<dbReference type="Pfam" id="PF01451">
    <property type="entry name" value="LMWPc"/>
    <property type="match status" value="1"/>
</dbReference>
<gene>
    <name evidence="3" type="ORF">CR162_12495</name>
</gene>
<keyword evidence="1" id="KW-0059">Arsenical resistance</keyword>
<dbReference type="PRINTS" id="PR00778">
    <property type="entry name" value="HTHARSR"/>
</dbReference>
<dbReference type="CDD" id="cd00090">
    <property type="entry name" value="HTH_ARSR"/>
    <property type="match status" value="1"/>
</dbReference>
<dbReference type="EMBL" id="PDNU01000022">
    <property type="protein sequence ID" value="PHK94610.1"/>
    <property type="molecule type" value="Genomic_DNA"/>
</dbReference>
<dbReference type="PANTHER" id="PTHR43428:SF1">
    <property type="entry name" value="ARSENATE REDUCTASE"/>
    <property type="match status" value="1"/>
</dbReference>
<evidence type="ECO:0000313" key="3">
    <source>
        <dbReference type="EMBL" id="PHK94610.1"/>
    </source>
</evidence>
<dbReference type="Gene3D" id="3.40.50.2300">
    <property type="match status" value="1"/>
</dbReference>
<dbReference type="Proteomes" id="UP000223527">
    <property type="component" value="Unassembled WGS sequence"/>
</dbReference>
<dbReference type="InterPro" id="IPR036196">
    <property type="entry name" value="Ptyr_pPase_sf"/>
</dbReference>
<dbReference type="InterPro" id="IPR036390">
    <property type="entry name" value="WH_DNA-bd_sf"/>
</dbReference>
<sequence length="286" mass="30869">MEATEAASVFSALGQGSRLDLLRTLLDAGPDGLPAGVLAERLGIVPSTLSFHLRGLEQVGLIRSTRQGRSLIYAAQIDRLRHVVTFLTETCCGGRPELCGSLTPAPAAAPLRDGPMVAAFNVLFLCTRNSARSVMAEAILNKLGGGRFRAYSAGSDPAARPMAEVLRKLESLGHDVSAVRSKSYREFQGPDAPRMDFVITLCDELQGQHCPDFGGQAITASWPLPGPGRYEAGSPDRQLMVNELYASLHRRLGILTNLKVDALDRLSLRHRVDDLGESPLTVARER</sequence>
<dbReference type="InterPro" id="IPR001845">
    <property type="entry name" value="HTH_ArsR_DNA-bd_dom"/>
</dbReference>
<evidence type="ECO:0000313" key="4">
    <source>
        <dbReference type="Proteomes" id="UP000223527"/>
    </source>
</evidence>
<name>A0A2C7A8A3_9PROT</name>
<dbReference type="GO" id="GO:0003700">
    <property type="term" value="F:DNA-binding transcription factor activity"/>
    <property type="evidence" value="ECO:0007669"/>
    <property type="project" value="InterPro"/>
</dbReference>
<dbReference type="SMART" id="SM00226">
    <property type="entry name" value="LMWPc"/>
    <property type="match status" value="1"/>
</dbReference>
<evidence type="ECO:0000256" key="1">
    <source>
        <dbReference type="ARBA" id="ARBA00022849"/>
    </source>
</evidence>
<dbReference type="PROSITE" id="PS50987">
    <property type="entry name" value="HTH_ARSR_2"/>
    <property type="match status" value="1"/>
</dbReference>
<proteinExistence type="predicted"/>
<dbReference type="PANTHER" id="PTHR43428">
    <property type="entry name" value="ARSENATE REDUCTASE"/>
    <property type="match status" value="1"/>
</dbReference>
<dbReference type="SUPFAM" id="SSF52788">
    <property type="entry name" value="Phosphotyrosine protein phosphatases I"/>
    <property type="match status" value="1"/>
</dbReference>
<dbReference type="GO" id="GO:0046685">
    <property type="term" value="P:response to arsenic-containing substance"/>
    <property type="evidence" value="ECO:0007669"/>
    <property type="project" value="UniProtKB-KW"/>
</dbReference>
<dbReference type="InterPro" id="IPR036388">
    <property type="entry name" value="WH-like_DNA-bd_sf"/>
</dbReference>
<dbReference type="NCBIfam" id="NF033788">
    <property type="entry name" value="HTH_metalloreg"/>
    <property type="match status" value="1"/>
</dbReference>
<feature type="domain" description="HTH arsR-type" evidence="2">
    <location>
        <begin position="1"/>
        <end position="98"/>
    </location>
</feature>
<dbReference type="RefSeq" id="WP_099095878.1">
    <property type="nucleotide sequence ID" value="NZ_PDNU01000022.1"/>
</dbReference>
<accession>A0A2C7A8A3</accession>
<dbReference type="AlphaFoldDB" id="A0A2C7A8A3"/>
<dbReference type="Gene3D" id="1.10.10.10">
    <property type="entry name" value="Winged helix-like DNA-binding domain superfamily/Winged helix DNA-binding domain"/>
    <property type="match status" value="1"/>
</dbReference>
<organism evidence="3 4">
    <name type="scientific">Teichococcus rhizosphaerae</name>
    <dbReference type="NCBI Taxonomy" id="1335062"/>
    <lineage>
        <taxon>Bacteria</taxon>
        <taxon>Pseudomonadati</taxon>
        <taxon>Pseudomonadota</taxon>
        <taxon>Alphaproteobacteria</taxon>
        <taxon>Acetobacterales</taxon>
        <taxon>Roseomonadaceae</taxon>
        <taxon>Roseomonas</taxon>
    </lineage>
</organism>
<dbReference type="OrthoDB" id="9793058at2"/>
<reference evidence="3 4" key="1">
    <citation type="submission" date="2017-10" db="EMBL/GenBank/DDBJ databases">
        <authorList>
            <person name="Banno H."/>
            <person name="Chua N.-H."/>
        </authorList>
    </citation>
    <scope>NUCLEOTIDE SEQUENCE [LARGE SCALE GENOMIC DNA]</scope>
    <source>
        <strain evidence="3 4">YW11</strain>
    </source>
</reference>
<dbReference type="InterPro" id="IPR011991">
    <property type="entry name" value="ArsR-like_HTH"/>
</dbReference>
<dbReference type="InterPro" id="IPR023485">
    <property type="entry name" value="Ptyr_pPase"/>
</dbReference>
<dbReference type="SUPFAM" id="SSF46785">
    <property type="entry name" value="Winged helix' DNA-binding domain"/>
    <property type="match status" value="1"/>
</dbReference>